<dbReference type="RefSeq" id="WP_153822698.1">
    <property type="nucleotide sequence ID" value="NZ_WJIE01000009.1"/>
</dbReference>
<feature type="compositionally biased region" description="Basic and acidic residues" evidence="2">
    <location>
        <begin position="168"/>
        <end position="177"/>
    </location>
</feature>
<protein>
    <submittedName>
        <fullName evidence="3">Uncharacterized protein</fullName>
    </submittedName>
</protein>
<comment type="caution">
    <text evidence="3">The sequence shown here is derived from an EMBL/GenBank/DDBJ whole genome shotgun (WGS) entry which is preliminary data.</text>
</comment>
<keyword evidence="4" id="KW-1185">Reference proteome</keyword>
<evidence type="ECO:0000256" key="2">
    <source>
        <dbReference type="SAM" id="MobiDB-lite"/>
    </source>
</evidence>
<accession>A0A6N7PWI4</accession>
<proteinExistence type="predicted"/>
<keyword evidence="1" id="KW-0175">Coiled coil</keyword>
<dbReference type="EMBL" id="WJIE01000009">
    <property type="protein sequence ID" value="MRG95887.1"/>
    <property type="molecule type" value="Genomic_DNA"/>
</dbReference>
<gene>
    <name evidence="3" type="ORF">GF068_28790</name>
</gene>
<sequence length="371" mass="42143">MERDELAFAKANGKLLVESVKSSRTFAEATRDFRKLEAEFVERAGEDEFLLLEMRRRIAEHILMLAHHKRPPFEVFREAWNDLVRLGFSGIDRECSMSWFYADGCAYDERPDEGLVVLDPLLDKLERLLEDTRGTGTEFPPHFYENELEQLGNLRAVLEAQKRGEVVPWQETRRGDEAQQGTPPTPEEEQEGALWDEFVRARRAVYNTFAKSKDRSFADVAADYRRVEAEFTARAGEGKVFEVCLFAMRAATAESIFMAADTLGAPFAAWREGWDALVRSGFISDGEGWVHRGMYVQTCLVNNEPEAGLAVVEPWIAEIERKLQAPKKPLQPPGPTRVELKRQLEELHALRDKLMAKRAGAKEAEDGHKGG</sequence>
<feature type="region of interest" description="Disordered" evidence="2">
    <location>
        <begin position="168"/>
        <end position="191"/>
    </location>
</feature>
<name>A0A6N7PWI4_9BACT</name>
<dbReference type="AlphaFoldDB" id="A0A6N7PWI4"/>
<organism evidence="3 4">
    <name type="scientific">Polyangium spumosum</name>
    <dbReference type="NCBI Taxonomy" id="889282"/>
    <lineage>
        <taxon>Bacteria</taxon>
        <taxon>Pseudomonadati</taxon>
        <taxon>Myxococcota</taxon>
        <taxon>Polyangia</taxon>
        <taxon>Polyangiales</taxon>
        <taxon>Polyangiaceae</taxon>
        <taxon>Polyangium</taxon>
    </lineage>
</organism>
<feature type="coiled-coil region" evidence="1">
    <location>
        <begin position="337"/>
        <end position="364"/>
    </location>
</feature>
<reference evidence="3 4" key="1">
    <citation type="submission" date="2019-10" db="EMBL/GenBank/DDBJ databases">
        <title>A soil myxobacterium in the family Polyangiaceae.</title>
        <authorList>
            <person name="Li Y."/>
            <person name="Wang J."/>
        </authorList>
    </citation>
    <scope>NUCLEOTIDE SEQUENCE [LARGE SCALE GENOMIC DNA]</scope>
    <source>
        <strain evidence="3 4">DSM 14734</strain>
    </source>
</reference>
<dbReference type="Proteomes" id="UP000440224">
    <property type="component" value="Unassembled WGS sequence"/>
</dbReference>
<evidence type="ECO:0000313" key="4">
    <source>
        <dbReference type="Proteomes" id="UP000440224"/>
    </source>
</evidence>
<evidence type="ECO:0000256" key="1">
    <source>
        <dbReference type="SAM" id="Coils"/>
    </source>
</evidence>
<evidence type="ECO:0000313" key="3">
    <source>
        <dbReference type="EMBL" id="MRG95887.1"/>
    </source>
</evidence>
<dbReference type="OrthoDB" id="5521411at2"/>